<dbReference type="EMBL" id="JAQQWN010000005">
    <property type="protein sequence ID" value="KAK8085142.1"/>
    <property type="molecule type" value="Genomic_DNA"/>
</dbReference>
<dbReference type="GeneID" id="92043788"/>
<dbReference type="RefSeq" id="XP_066669651.1">
    <property type="nucleotide sequence ID" value="XM_066810728.1"/>
</dbReference>
<gene>
    <name evidence="2" type="ORF">PG997_006413</name>
</gene>
<protein>
    <submittedName>
        <fullName evidence="2">Uncharacterized protein</fullName>
    </submittedName>
</protein>
<evidence type="ECO:0000313" key="3">
    <source>
        <dbReference type="Proteomes" id="UP001433268"/>
    </source>
</evidence>
<feature type="region of interest" description="Disordered" evidence="1">
    <location>
        <begin position="45"/>
        <end position="68"/>
    </location>
</feature>
<evidence type="ECO:0000256" key="1">
    <source>
        <dbReference type="SAM" id="MobiDB-lite"/>
    </source>
</evidence>
<evidence type="ECO:0000313" key="2">
    <source>
        <dbReference type="EMBL" id="KAK8085142.1"/>
    </source>
</evidence>
<proteinExistence type="predicted"/>
<sequence>MGVSGISVCFCVAYWIRSVQSRVDEVKQSLAGLVPERQKEIDVESAMVPSDWRGEEEEKLLPSGQRAW</sequence>
<accession>A0ABR1WNQ0</accession>
<comment type="caution">
    <text evidence="2">The sequence shown here is derived from an EMBL/GenBank/DDBJ whole genome shotgun (WGS) entry which is preliminary data.</text>
</comment>
<reference evidence="2 3" key="1">
    <citation type="submission" date="2023-01" db="EMBL/GenBank/DDBJ databases">
        <title>Analysis of 21 Apiospora genomes using comparative genomics revels a genus with tremendous synthesis potential of carbohydrate active enzymes and secondary metabolites.</title>
        <authorList>
            <person name="Sorensen T."/>
        </authorList>
    </citation>
    <scope>NUCLEOTIDE SEQUENCE [LARGE SCALE GENOMIC DNA]</scope>
    <source>
        <strain evidence="2 3">CBS 114990</strain>
    </source>
</reference>
<keyword evidence="3" id="KW-1185">Reference proteome</keyword>
<name>A0ABR1WNQ0_9PEZI</name>
<organism evidence="2 3">
    <name type="scientific">Apiospora hydei</name>
    <dbReference type="NCBI Taxonomy" id="1337664"/>
    <lineage>
        <taxon>Eukaryota</taxon>
        <taxon>Fungi</taxon>
        <taxon>Dikarya</taxon>
        <taxon>Ascomycota</taxon>
        <taxon>Pezizomycotina</taxon>
        <taxon>Sordariomycetes</taxon>
        <taxon>Xylariomycetidae</taxon>
        <taxon>Amphisphaeriales</taxon>
        <taxon>Apiosporaceae</taxon>
        <taxon>Apiospora</taxon>
    </lineage>
</organism>
<dbReference type="Proteomes" id="UP001433268">
    <property type="component" value="Unassembled WGS sequence"/>
</dbReference>